<evidence type="ECO:0000313" key="2">
    <source>
        <dbReference type="Proteomes" id="UP000240739"/>
    </source>
</evidence>
<keyword evidence="2" id="KW-1185">Reference proteome</keyword>
<accession>A0A2T4UDI8</accession>
<protein>
    <submittedName>
        <fullName evidence="1">Uncharacterized protein</fullName>
    </submittedName>
</protein>
<reference evidence="1 2" key="1">
    <citation type="submission" date="2018-03" db="EMBL/GenBank/DDBJ databases">
        <title>Aquarubrobacter algicola gen. nov., sp. nov., a novel actinobacterium isolated from shallow eutrophic lake during the end of cyanobacterial harmful algal blooms.</title>
        <authorList>
            <person name="Chun S.J."/>
        </authorList>
    </citation>
    <scope>NUCLEOTIDE SEQUENCE [LARGE SCALE GENOMIC DNA]</scope>
    <source>
        <strain evidence="1 2">Seoho-28</strain>
    </source>
</reference>
<dbReference type="AlphaFoldDB" id="A0A2T4UDI8"/>
<dbReference type="Proteomes" id="UP000240739">
    <property type="component" value="Unassembled WGS sequence"/>
</dbReference>
<sequence>MCDAIEPEAFFVRDATVLDVVTERLNLGLTYWEAQGLDSDNETCINAIVVALSSLLQVRAWIHDKAPADKITFWRDNEALAYRVMAMQALEGYIDRGGWQPHA</sequence>
<organism evidence="1 2">
    <name type="scientific">Paraconexibacter algicola</name>
    <dbReference type="NCBI Taxonomy" id="2133960"/>
    <lineage>
        <taxon>Bacteria</taxon>
        <taxon>Bacillati</taxon>
        <taxon>Actinomycetota</taxon>
        <taxon>Thermoleophilia</taxon>
        <taxon>Solirubrobacterales</taxon>
        <taxon>Paraconexibacteraceae</taxon>
        <taxon>Paraconexibacter</taxon>
    </lineage>
</organism>
<proteinExistence type="predicted"/>
<dbReference type="RefSeq" id="WP_107570611.1">
    <property type="nucleotide sequence ID" value="NZ_PYYB01000003.1"/>
</dbReference>
<comment type="caution">
    <text evidence="1">The sequence shown here is derived from an EMBL/GenBank/DDBJ whole genome shotgun (WGS) entry which is preliminary data.</text>
</comment>
<name>A0A2T4UDI8_9ACTN</name>
<dbReference type="EMBL" id="PYYB01000003">
    <property type="protein sequence ID" value="PTL55568.1"/>
    <property type="molecule type" value="Genomic_DNA"/>
</dbReference>
<gene>
    <name evidence="1" type="ORF">C7Y72_18150</name>
</gene>
<evidence type="ECO:0000313" key="1">
    <source>
        <dbReference type="EMBL" id="PTL55568.1"/>
    </source>
</evidence>